<organism evidence="2">
    <name type="scientific">Colemanosphaera charkowiensis</name>
    <dbReference type="NCBI Taxonomy" id="51706"/>
    <lineage>
        <taxon>Eukaryota</taxon>
        <taxon>Viridiplantae</taxon>
        <taxon>Chlorophyta</taxon>
        <taxon>core chlorophytes</taxon>
        <taxon>Chlorophyceae</taxon>
        <taxon>CS clade</taxon>
        <taxon>Chlamydomonadales</taxon>
        <taxon>Volvocaceae</taxon>
        <taxon>Colemanosphaera</taxon>
    </lineage>
</organism>
<keyword evidence="2" id="KW-0132">Cell division</keyword>
<dbReference type="SUPFAM" id="SSF52540">
    <property type="entry name" value="P-loop containing nucleoside triphosphate hydrolases"/>
    <property type="match status" value="1"/>
</dbReference>
<sequence>MSYQIFLFNNTIFRKLHYFKKGKSSHLIVHYTCQYNLTKPRANKIDLGSNTINSTKNIVYNQQINRQLKFFLKNYKYEKLVNNYKEFNKQITTKSFFSPTIWDSTLKSNRQNIHGISSEYHDFNHGSTQKSASLSNVDITYNKLKQQVKKSTKKYLRKTSDVMAQNKTGVRLSLLGPWQSILRSNKMLHSPMFLSKNPFLNTQNSSKFVGSLSNSKSTYYFLQTLLAKYLDIRQLCVTGPQSSTVWRSHPAFFYKENPAESALPINNSVRHNLPWHPMAKFVFDKKAVFANESKNQFFLFNKINNKSYLGYWLLPVAGFAFITPHFLEPEKPWAWQCELSVFNKLLMQNETITEQQSCTEWRCSPRYYQMFLKFKADKVSLQKNIKVAIENPNQLDNINLVNLEPDLSFQNNQSLIIKKTFNKLYNFIKAKRNLTKTNNKVGISPLNVQIKHKFSKFKVIQNLPYIFNINKAPFGLNDYYANSLNFLSFSNFHKINPLHSIQFLNNNLNFIQSKNSLKLLKMKMFKLPIGSCFFVQSKADKNVININQKYTIYKQPFDSYKEGLYLLNTMPQKMTSCLLYDGYYLILSKANALRGVQPSLVNSNLDLNKLHVLKYLSGRCKEPSLTLLGSKSQLKTKHQVLILNNLENKNILLSNYFDILIHNSTIGKKDFGFQKNNDQRYISNLFLPTFSTFHETFNSDSLAKVQLKKALLIKDINYNQKYFVSINNNLKVFSTFNYFADTTPVSNTPLDTTIIQSKHFLNSLSVLFKHQKMFNSKTEAVKIRLHFQKKRKAKKQRLETRRQKKRTRFFPRPIWLRYRMFLNFINQRALSCTLSNKIGQKSFKFNTGKAKHFFWKNPTKPNFCFYDIAKIKQLKTIANTISKSTLPLEGSFFLQSMMLSQPLTKQQVPLELTNIAKIPLNWNNQSVFFNTKYTLLSPSQSKQQKSKINAMLQTLRYYNFRKHNSNNPQYIFSKIRYFIKSYFDFGKSYKLQYLQNYFNKTSKFKKKEQLILRDIKIKANYNNFKNQKSNNQPPTKSLKDNDKDTMFRDFWIWAYNNTFNYIPVKSVLPENKNNKYRSIFPKSEYNLLRINWALNKTSNNSFTNYNKRYNLWGTQKLRNQSKNNKTKYLEKQFITNWDIIFSHGFHGTMENLDKNLNLFYKKIKTKLKQKTQKLNYLTTSTNIYHNPRSNHVNLLNKDFLADGVLCKIKHIKIFNTSWWSNLNVNTFLTNKSVGNTHQDIRDERMVRHNTYTLLLTSCILLHFCVLISLVSISQVRCFIKFHLILFYKLSNVYNSLLHKISNYVQSYKQQNYMTKSNQLNTVNTKKINLLELKQNQNQLFTYFSFYLLKKEFNSLSREEIQYNNLNSMKLKQYNAFDKFIQPYIKKTNLQIKRLWIIQQNFRLNAKVYEPNSPLTSFSKKPSIILLSQYKKNFEIYSKFNISSFKSIFLKRFFSLTYFTPINKYKIHQMQFFLKKKINTLFSFVKNTMLTALFNLINLFQNSARTISNFFEKPTEFTTTWIAYGFLVEWSSDLITIIPENVDIYIWNVFSKISRILPTRLILNFNYGTFINLISFNNKTNINALVSELTRTSFNKTSIAVGNLLLLTISHILHRRILYLFDLLMETISQPDSDLIARQEKGSLFWDIWADFLVTAADYYNVNVAALSTIKAEQNTLIENISNDFGYNFYLKNNYNNEHEKLLEKPNHSFVHNKTATALGILYYHKNVTNQTKNDRWSKINNFVWPQAYHYSNLTQKSNGMQRSKKSKKNGQDPRLHTVLYFFHDRWAVNQYVTYQSWHSHNGSNNSTGDLFIDYHPPKSFSHIPTIKYNSILQQPLGTLVCQIYSGIFNKQISKNVLLVNTKTTTNYPTTKGSWYPNNTDSNVLLIKALAGETELKIITDNAQRYALINRGFAIGIKLLRDVFFAIALNTPCIFLLEDIHAIGERRPMLISDYGGALSDDNGAFKEDFFGSQRDEVHEKNQVVYQLTRHSITHYKKPFKGDYSLAIPTNLYSLDLFLKQPTQSTSNLSLISHQNITIKNKIKNPKILGSRERTDLSEASRSSQRKIAKRKKKFAPPSTSPFSVLLLKEEKKLKPNKIVEELPWTGLPGRLEETKPRTSYSVRAKVAVLAELSLSNLSAKLDMITDLLVIIDSVRSNKGFVVFATTDVPHVLDPALRRPGRLDETICLPTPDSLLLNFNTNYEIIKAVKPRTNFMQNNVLNTLLVASSKVSCHEVVFSTSDNHSFAKKTKAKQSAALALYSPVILKHVRHPSFTRMNLFGNTLVCSSIPLTNNTIQSFGTTVNLKDYIKQLSMGLPIAKHSDNSNLNYALISHAAKKTHALKQDSWLIHQHKKTTVILRQITNKTKAIAYYEAGKVLLNYFLNNNKNTYKSIEKIIWEQQVSKDNCDFANDFEGKQTSFSLGTNLNLKSINYLSLYGLKNKIIIQLMLLFGGKMSQLLGQKNLQTKKAFKKDIYRSRKLSKGTSYKEQSHMTIASHKAGQVKHVHPNLFRNTLVCNNPTVFLQKNFLENNSISQDYQNSFPVGDDANISQVFASDDNLRIATSIMLSLIHKRYLYLKNLIVPKLLSFTDGNVFEEPPCPPFSNLLIPAKRFENYKRVFHDSFVGDQMGQRKAQISFTEKQHYHMELQKIKHLNHTKNSMTSVVQKLGLYDSKANSSPNKLLGGIKEAILYNNINADITGNTSTITNINWYYQNLLLKRHGQYLTNQWWNGQLSEYNAETVFLSDIDWRSSFIKQKHINKIKSKNIFLLSQQKKRSDNLDILLDFPDTDQYYNPRRRRWLLNKGYWSFWFNFDKVYSEEIISPWILESIIQTYTYLHNNTELLDFVTSKFIAVGYPQTNKLNNNISIDYSKTELSSSKEILLTTSFKRF</sequence>
<gene>
    <name evidence="2" type="primary">ftsH</name>
</gene>
<dbReference type="EMBL" id="MH511733">
    <property type="protein sequence ID" value="QIA47092.1"/>
    <property type="molecule type" value="Genomic_DNA"/>
</dbReference>
<dbReference type="PANTHER" id="PTHR23077">
    <property type="entry name" value="AAA-FAMILY ATPASE"/>
    <property type="match status" value="1"/>
</dbReference>
<feature type="region of interest" description="Disordered" evidence="1">
    <location>
        <begin position="2048"/>
        <end position="2077"/>
    </location>
</feature>
<keyword evidence="2" id="KW-0131">Cell cycle</keyword>
<reference evidence="2" key="1">
    <citation type="journal article" date="2019" name="Front. Microbiol.">
        <title>Evolutionary Analysis of Unicellular Species in Chlamydomonadales Through Chloroplast Genome Comparison With the Colonial Volvocine Algae.</title>
        <authorList>
            <person name="Hu Y."/>
            <person name="Xing W."/>
            <person name="Song H."/>
            <person name="Zhu H."/>
            <person name="Liu G."/>
            <person name="Hu Z."/>
        </authorList>
    </citation>
    <scope>NUCLEOTIDE SEQUENCE</scope>
</reference>
<name>A0A6C0RXF1_9CHLO</name>
<dbReference type="GO" id="GO:0051301">
    <property type="term" value="P:cell division"/>
    <property type="evidence" value="ECO:0007669"/>
    <property type="project" value="UniProtKB-KW"/>
</dbReference>
<evidence type="ECO:0000256" key="1">
    <source>
        <dbReference type="SAM" id="MobiDB-lite"/>
    </source>
</evidence>
<feature type="compositionally biased region" description="Basic and acidic residues" evidence="1">
    <location>
        <begin position="2048"/>
        <end position="2057"/>
    </location>
</feature>
<geneLocation type="plastid" evidence="2"/>
<dbReference type="Gene3D" id="3.40.50.300">
    <property type="entry name" value="P-loop containing nucleotide triphosphate hydrolases"/>
    <property type="match status" value="1"/>
</dbReference>
<accession>A0A6C0RXF1</accession>
<protein>
    <submittedName>
        <fullName evidence="2">Cell division protein</fullName>
    </submittedName>
</protein>
<dbReference type="InterPro" id="IPR050168">
    <property type="entry name" value="AAA_ATPase_domain"/>
</dbReference>
<dbReference type="GO" id="GO:0016887">
    <property type="term" value="F:ATP hydrolysis activity"/>
    <property type="evidence" value="ECO:0007669"/>
    <property type="project" value="TreeGrafter"/>
</dbReference>
<proteinExistence type="predicted"/>
<keyword evidence="2" id="KW-0934">Plastid</keyword>
<evidence type="ECO:0000313" key="2">
    <source>
        <dbReference type="EMBL" id="QIA47092.1"/>
    </source>
</evidence>
<feature type="compositionally biased region" description="Basic residues" evidence="1">
    <location>
        <begin position="2062"/>
        <end position="2073"/>
    </location>
</feature>
<dbReference type="PANTHER" id="PTHR23077:SF117">
    <property type="entry name" value="AAA+ ATPASE DOMAIN-CONTAINING PROTEIN"/>
    <property type="match status" value="1"/>
</dbReference>
<dbReference type="InterPro" id="IPR027417">
    <property type="entry name" value="P-loop_NTPase"/>
</dbReference>